<keyword evidence="5 12" id="KW-0812">Transmembrane</keyword>
<evidence type="ECO:0000256" key="2">
    <source>
        <dbReference type="ARBA" id="ARBA00006704"/>
    </source>
</evidence>
<dbReference type="InterPro" id="IPR035921">
    <property type="entry name" value="F/V-ATP_Csub_sf"/>
</dbReference>
<dbReference type="OrthoDB" id="438052at2759"/>
<comment type="similarity">
    <text evidence="2">Belongs to the ATPase C chain family.</text>
</comment>
<proteinExistence type="inferred from homology"/>
<keyword evidence="3" id="KW-0813">Transport</keyword>
<keyword evidence="10 12" id="KW-0472">Membrane</keyword>
<evidence type="ECO:0000256" key="1">
    <source>
        <dbReference type="ARBA" id="ARBA00004141"/>
    </source>
</evidence>
<evidence type="ECO:0000256" key="11">
    <source>
        <dbReference type="SAM" id="MobiDB-lite"/>
    </source>
</evidence>
<dbReference type="GO" id="GO:0015986">
    <property type="term" value="P:proton motive force-driven ATP synthesis"/>
    <property type="evidence" value="ECO:0007669"/>
    <property type="project" value="InterPro"/>
</dbReference>
<dbReference type="InterPro" id="IPR020537">
    <property type="entry name" value="ATP_synth_F0_csu_DDCD_BS"/>
</dbReference>
<keyword evidence="4" id="KW-0138">CF(0)</keyword>
<reference evidence="14" key="1">
    <citation type="submission" date="2021-02" db="EMBL/GenBank/DDBJ databases">
        <authorList>
            <person name="Dougan E. K."/>
            <person name="Rhodes N."/>
            <person name="Thang M."/>
            <person name="Chan C."/>
        </authorList>
    </citation>
    <scope>NUCLEOTIDE SEQUENCE</scope>
</reference>
<name>A0A812SLA8_9DINO</name>
<sequence length="1220" mass="133669">MALLQHAVRAARAPQSILRQALPTGSRFLAVLRPEAKSMPGQLSQTSTAVQTAGLGEPMTKRNAGVSVLGCAIAMVAVGGCAQGIGQLFAALVVGMARNPSMKEDLFTYTLIGMGFLEFLAIVVILIAGLLLYSESAPLTQCFVAVIRLEVTRRQQQRRRALMDLLEKAEEDVAAPSPEAQEGACAGTTAQEPSDSPAGPAEVALDDATPRSGGPDPETNSHADTAVEVDTAPLPTPAPGTPPAHSKDVPTAAGGGTAAVRAVRAACASDLSTNAPEVVRLTRRLYIAAWLIRHWSVPEAQDVSKSRVEGLAAQLRREVRGFLRTAGWPKSRAPRRDAGVWVPWHDCRWAHVLCQLALPQQTRLLYFPETGHLQLRGPSVLFPLGLTPDGVWMEAEEGNALVPPRTWAAIGGAVRASGTGEMALVMSTQVAECRQASAAMPPFQEAFRWSLRAILAELALTSPGAPRHLIDFALSLNYAAVNLYLALKHADLRHEAKEQTDLGWPQWLRQEWMMDLRRISWDIMDLFGLQSQKAQEVGAFTDEEKEMMSVHLEPHLQQMQNILEDLATLIIPTPSPWMSAPPVDLDASDAARHYWTSLSPADTVQVEAQPTALRVPAVGIYTSERPYRCSQATWWALQLRVRHLHLAGSRRCLRAAASVLRHRGRRSRIFISVAAQHPADLHRIFAKVGLVLLPGQDAASARQGPTAALGRDFCDWTPYVGSECINQGSSELYASKAQAERTSADVVVRLVLSKAAALFPALEPWEDPHIRQLAFELGQTPPSLFAQLHLQEGRGVLLEVPESLGRLRHDLRQLGRHSLSWMHMQRLRELPGLAAGKIGELPAETMALRAADLAAQTWTRPKPASEDAYGLSDVPIHRLHVGVEERLQESLKVLVSRLEAAPCISSHACDPRAGADSASHVECLLNSFQPGKVPDGPGNFASALSWKLWADLLTARLEEAVPQLEKLLSFDLPAERPRRPRFVVMDDFLPVAVAPALMEELRDRGVHMCEVLADCTSGTLKCELQPGKHEFGRISAAISTPWAMEVSHYLLSEQFLALLEQITHRRLRPAPWFKQGNLLETLPSGYLGLHEDRSQRVHRDAPPTPFEDSRLPRVNALLFVNDLDGASYTGDLELWSLDGDWPNLSPRSPVARVAPKSNRLLLFDTVWGVHGLPWPLLGNQSRRALQWYFVEDGAEHAPGLVRHNFPAGCGSDCYDDVEEL</sequence>
<dbReference type="GO" id="GO:0015078">
    <property type="term" value="F:proton transmembrane transporter activity"/>
    <property type="evidence" value="ECO:0007669"/>
    <property type="project" value="InterPro"/>
</dbReference>
<feature type="transmembrane region" description="Helical" evidence="12">
    <location>
        <begin position="66"/>
        <end position="94"/>
    </location>
</feature>
<gene>
    <name evidence="14" type="primary">Atp5mc2</name>
    <name evidence="14" type="ORF">SNAT2548_LOCUS26924</name>
</gene>
<comment type="subcellular location">
    <subcellularLocation>
        <location evidence="1">Membrane</location>
        <topology evidence="1">Multi-pass membrane protein</topology>
    </subcellularLocation>
</comment>
<evidence type="ECO:0000256" key="3">
    <source>
        <dbReference type="ARBA" id="ARBA00022448"/>
    </source>
</evidence>
<organism evidence="14 15">
    <name type="scientific">Symbiodinium natans</name>
    <dbReference type="NCBI Taxonomy" id="878477"/>
    <lineage>
        <taxon>Eukaryota</taxon>
        <taxon>Sar</taxon>
        <taxon>Alveolata</taxon>
        <taxon>Dinophyceae</taxon>
        <taxon>Suessiales</taxon>
        <taxon>Symbiodiniaceae</taxon>
        <taxon>Symbiodinium</taxon>
    </lineage>
</organism>
<evidence type="ECO:0000256" key="4">
    <source>
        <dbReference type="ARBA" id="ARBA00022547"/>
    </source>
</evidence>
<accession>A0A812SLA8</accession>
<dbReference type="Pfam" id="PF00137">
    <property type="entry name" value="ATP-synt_C"/>
    <property type="match status" value="1"/>
</dbReference>
<dbReference type="Proteomes" id="UP000604046">
    <property type="component" value="Unassembled WGS sequence"/>
</dbReference>
<evidence type="ECO:0000256" key="5">
    <source>
        <dbReference type="ARBA" id="ARBA00022692"/>
    </source>
</evidence>
<evidence type="ECO:0000256" key="10">
    <source>
        <dbReference type="ARBA" id="ARBA00023136"/>
    </source>
</evidence>
<dbReference type="Gene3D" id="2.60.120.620">
    <property type="entry name" value="q2cbj1_9rhob like domain"/>
    <property type="match status" value="1"/>
</dbReference>
<feature type="transmembrane region" description="Helical" evidence="12">
    <location>
        <begin position="106"/>
        <end position="133"/>
    </location>
</feature>
<evidence type="ECO:0000313" key="14">
    <source>
        <dbReference type="EMBL" id="CAE7479447.1"/>
    </source>
</evidence>
<dbReference type="GO" id="GO:0008289">
    <property type="term" value="F:lipid binding"/>
    <property type="evidence" value="ECO:0007669"/>
    <property type="project" value="UniProtKB-KW"/>
</dbReference>
<evidence type="ECO:0000256" key="8">
    <source>
        <dbReference type="ARBA" id="ARBA00023065"/>
    </source>
</evidence>
<dbReference type="PRINTS" id="PR00124">
    <property type="entry name" value="ATPASEC"/>
</dbReference>
<keyword evidence="15" id="KW-1185">Reference proteome</keyword>
<protein>
    <submittedName>
        <fullName evidence="14">Atp5mc2 protein</fullName>
    </submittedName>
</protein>
<dbReference type="PROSITE" id="PS00605">
    <property type="entry name" value="ATPASE_C"/>
    <property type="match status" value="1"/>
</dbReference>
<dbReference type="InterPro" id="IPR038662">
    <property type="entry name" value="ATP_synth_F0_csu_sf"/>
</dbReference>
<dbReference type="PANTHER" id="PTHR10031:SF0">
    <property type="entry name" value="ATPASE PROTEIN 9"/>
    <property type="match status" value="1"/>
</dbReference>
<evidence type="ECO:0000256" key="12">
    <source>
        <dbReference type="SAM" id="Phobius"/>
    </source>
</evidence>
<dbReference type="Gene3D" id="1.20.20.10">
    <property type="entry name" value="F1F0 ATP synthase subunit C"/>
    <property type="match status" value="1"/>
</dbReference>
<keyword evidence="8" id="KW-0406">Ion transport</keyword>
<dbReference type="AlphaFoldDB" id="A0A812SLA8"/>
<feature type="domain" description="V-ATPase proteolipid subunit C-like" evidence="13">
    <location>
        <begin position="69"/>
        <end position="129"/>
    </location>
</feature>
<evidence type="ECO:0000256" key="7">
    <source>
        <dbReference type="ARBA" id="ARBA00022989"/>
    </source>
</evidence>
<keyword evidence="6" id="KW-0375">Hydrogen ion transport</keyword>
<dbReference type="PANTHER" id="PTHR10031">
    <property type="entry name" value="ATP SYNTHASE LIPID-BINDING PROTEIN, MITOCHONDRIAL"/>
    <property type="match status" value="1"/>
</dbReference>
<dbReference type="SUPFAM" id="SSF81333">
    <property type="entry name" value="F1F0 ATP synthase subunit C"/>
    <property type="match status" value="1"/>
</dbReference>
<dbReference type="GO" id="GO:0045259">
    <property type="term" value="C:proton-transporting ATP synthase complex"/>
    <property type="evidence" value="ECO:0007669"/>
    <property type="project" value="UniProtKB-KW"/>
</dbReference>
<keyword evidence="9" id="KW-0446">Lipid-binding</keyword>
<comment type="caution">
    <text evidence="14">The sequence shown here is derived from an EMBL/GenBank/DDBJ whole genome shotgun (WGS) entry which is preliminary data.</text>
</comment>
<feature type="region of interest" description="Disordered" evidence="11">
    <location>
        <begin position="171"/>
        <end position="255"/>
    </location>
</feature>
<dbReference type="InterPro" id="IPR000454">
    <property type="entry name" value="ATP_synth_F0_csu"/>
</dbReference>
<evidence type="ECO:0000259" key="13">
    <source>
        <dbReference type="Pfam" id="PF00137"/>
    </source>
</evidence>
<evidence type="ECO:0000256" key="6">
    <source>
        <dbReference type="ARBA" id="ARBA00022781"/>
    </source>
</evidence>
<dbReference type="GO" id="GO:0033177">
    <property type="term" value="C:proton-transporting two-sector ATPase complex, proton-transporting domain"/>
    <property type="evidence" value="ECO:0007669"/>
    <property type="project" value="InterPro"/>
</dbReference>
<evidence type="ECO:0000313" key="15">
    <source>
        <dbReference type="Proteomes" id="UP000604046"/>
    </source>
</evidence>
<keyword evidence="7 12" id="KW-1133">Transmembrane helix</keyword>
<evidence type="ECO:0000256" key="9">
    <source>
        <dbReference type="ARBA" id="ARBA00023121"/>
    </source>
</evidence>
<dbReference type="InterPro" id="IPR002379">
    <property type="entry name" value="ATPase_proteolipid_c-like_dom"/>
</dbReference>
<dbReference type="CDD" id="cd18182">
    <property type="entry name" value="ATP-synt_Fo_c_ATP5G3"/>
    <property type="match status" value="1"/>
</dbReference>
<dbReference type="EMBL" id="CAJNDS010002447">
    <property type="protein sequence ID" value="CAE7479447.1"/>
    <property type="molecule type" value="Genomic_DNA"/>
</dbReference>